<name>A0A1W1GUI2_9GAMM</name>
<organism evidence="1 2">
    <name type="scientific">Stenotrophomonas indicatrix</name>
    <dbReference type="NCBI Taxonomy" id="2045451"/>
    <lineage>
        <taxon>Bacteria</taxon>
        <taxon>Pseudomonadati</taxon>
        <taxon>Pseudomonadota</taxon>
        <taxon>Gammaproteobacteria</taxon>
        <taxon>Lysobacterales</taxon>
        <taxon>Lysobacteraceae</taxon>
        <taxon>Stenotrophomonas</taxon>
    </lineage>
</organism>
<dbReference type="EMBL" id="FWEU01000001">
    <property type="protein sequence ID" value="SLM23012.1"/>
    <property type="molecule type" value="Genomic_DNA"/>
</dbReference>
<dbReference type="RefSeq" id="WP_080148554.1">
    <property type="nucleotide sequence ID" value="NZ_CBCSJV010000009.1"/>
</dbReference>
<evidence type="ECO:0000313" key="1">
    <source>
        <dbReference type="EMBL" id="SLM23012.1"/>
    </source>
</evidence>
<dbReference type="Proteomes" id="UP000191133">
    <property type="component" value="Unassembled WGS sequence"/>
</dbReference>
<reference evidence="2" key="1">
    <citation type="submission" date="2016-10" db="EMBL/GenBank/DDBJ databases">
        <authorList>
            <person name="Varghese N."/>
        </authorList>
    </citation>
    <scope>NUCLEOTIDE SEQUENCE [LARGE SCALE GENOMIC DNA]</scope>
    <source>
        <strain evidence="2">92MFCol6.1</strain>
    </source>
</reference>
<sequence>MRTACVPLSADAERRLDTDSCLPGDLYEVMLSDATVDLLFDSGFLTTLNTRFGLLFDHYEDESITRPEQLQYGRALLRDLQLGRKCQSIDPLDIAFGLALEKMTGIYFQL</sequence>
<gene>
    <name evidence="1" type="ORF">SAMN04488690_0698</name>
</gene>
<protein>
    <submittedName>
        <fullName evidence="1">Uncharacterized protein</fullName>
    </submittedName>
</protein>
<accession>A0A1W1GUI2</accession>
<dbReference type="AlphaFoldDB" id="A0A1W1GUI2"/>
<evidence type="ECO:0000313" key="2">
    <source>
        <dbReference type="Proteomes" id="UP000191133"/>
    </source>
</evidence>
<proteinExistence type="predicted"/>